<keyword evidence="2" id="KW-1185">Reference proteome</keyword>
<dbReference type="RefSeq" id="WP_111590301.1">
    <property type="nucleotide sequence ID" value="NZ_QLMA01000001.1"/>
</dbReference>
<reference evidence="1 2" key="1">
    <citation type="submission" date="2018-06" db="EMBL/GenBank/DDBJ databases">
        <title>Genomic Encyclopedia of Archaeal and Bacterial Type Strains, Phase II (KMG-II): from individual species to whole genera.</title>
        <authorList>
            <person name="Goeker M."/>
        </authorList>
    </citation>
    <scope>NUCLEOTIDE SEQUENCE [LARGE SCALE GENOMIC DNA]</scope>
    <source>
        <strain evidence="1 2">DSM 29821</strain>
    </source>
</reference>
<evidence type="ECO:0000313" key="2">
    <source>
        <dbReference type="Proteomes" id="UP000249819"/>
    </source>
</evidence>
<name>A0A327WDH3_9BACT</name>
<dbReference type="Proteomes" id="UP000249819">
    <property type="component" value="Unassembled WGS sequence"/>
</dbReference>
<proteinExistence type="predicted"/>
<sequence>MNTYKVGASATTPIKLSVDVTTRGFADTRAFLTDTELVAIGPSVGDSTNASGDIAPTIIGNAADISGRYLSITTHIRITGTDIIARQLEYTRIKMLYIIDNGIDGHKEFNNPDTMIDLNRDFTKIEITKDILLTSI</sequence>
<dbReference type="OrthoDB" id="665648at2"/>
<organism evidence="1 2">
    <name type="scientific">Chitinophaga dinghuensis</name>
    <dbReference type="NCBI Taxonomy" id="1539050"/>
    <lineage>
        <taxon>Bacteria</taxon>
        <taxon>Pseudomonadati</taxon>
        <taxon>Bacteroidota</taxon>
        <taxon>Chitinophagia</taxon>
        <taxon>Chitinophagales</taxon>
        <taxon>Chitinophagaceae</taxon>
        <taxon>Chitinophaga</taxon>
    </lineage>
</organism>
<gene>
    <name evidence="1" type="ORF">CLV59_101382</name>
</gene>
<dbReference type="EMBL" id="QLMA01000001">
    <property type="protein sequence ID" value="RAJ87621.1"/>
    <property type="molecule type" value="Genomic_DNA"/>
</dbReference>
<evidence type="ECO:0000313" key="1">
    <source>
        <dbReference type="EMBL" id="RAJ87621.1"/>
    </source>
</evidence>
<comment type="caution">
    <text evidence="1">The sequence shown here is derived from an EMBL/GenBank/DDBJ whole genome shotgun (WGS) entry which is preliminary data.</text>
</comment>
<protein>
    <submittedName>
        <fullName evidence="1">Uncharacterized protein</fullName>
    </submittedName>
</protein>
<dbReference type="AlphaFoldDB" id="A0A327WDH3"/>
<accession>A0A327WDH3</accession>